<dbReference type="KEGG" id="echi:FKX85_17350"/>
<dbReference type="AlphaFoldDB" id="A0A514CLL2"/>
<name>A0A514CLL2_9BACT</name>
<dbReference type="PANTHER" id="PTHR36919:SF2">
    <property type="entry name" value="BLL6627 PROTEIN"/>
    <property type="match status" value="1"/>
</dbReference>
<organism evidence="2 3">
    <name type="scientific">Echinicola soli</name>
    <dbReference type="NCBI Taxonomy" id="2591634"/>
    <lineage>
        <taxon>Bacteria</taxon>
        <taxon>Pseudomonadati</taxon>
        <taxon>Bacteroidota</taxon>
        <taxon>Cytophagia</taxon>
        <taxon>Cytophagales</taxon>
        <taxon>Cyclobacteriaceae</taxon>
        <taxon>Echinicola</taxon>
    </lineage>
</organism>
<dbReference type="RefSeq" id="WP_141615934.1">
    <property type="nucleotide sequence ID" value="NZ_CP041253.1"/>
</dbReference>
<evidence type="ECO:0000259" key="1">
    <source>
        <dbReference type="Pfam" id="PF09917"/>
    </source>
</evidence>
<proteinExistence type="predicted"/>
<evidence type="ECO:0000313" key="3">
    <source>
        <dbReference type="Proteomes" id="UP000316614"/>
    </source>
</evidence>
<dbReference type="OrthoDB" id="9814399at2"/>
<reference evidence="2 3" key="1">
    <citation type="submission" date="2019-06" db="EMBL/GenBank/DDBJ databases">
        <title>Echinicola alkalisoli sp. nov. isolated from saline soil.</title>
        <authorList>
            <person name="Sun J.-Q."/>
            <person name="Xu L."/>
        </authorList>
    </citation>
    <scope>NUCLEOTIDE SEQUENCE [LARGE SCALE GENOMIC DNA]</scope>
    <source>
        <strain evidence="2 3">LN3S3</strain>
    </source>
</reference>
<accession>A0A514CLL2</accession>
<keyword evidence="3" id="KW-1185">Reference proteome</keyword>
<feature type="domain" description="DUF2147" evidence="1">
    <location>
        <begin position="31"/>
        <end position="145"/>
    </location>
</feature>
<gene>
    <name evidence="2" type="ORF">FKX85_17350</name>
</gene>
<dbReference type="PANTHER" id="PTHR36919">
    <property type="entry name" value="BLR1215 PROTEIN"/>
    <property type="match status" value="1"/>
</dbReference>
<evidence type="ECO:0000313" key="2">
    <source>
        <dbReference type="EMBL" id="QDH80711.1"/>
    </source>
</evidence>
<dbReference type="Gene3D" id="2.40.128.520">
    <property type="match status" value="1"/>
</dbReference>
<sequence>MKGLCKVLVFGFLTQFIVIRVAFAQGDKIVGEWFTTDQRAKVKITKVKAGYAGEIIWLKSVQEGASTPLDVENEDPALRDRPILGINIIEGLQYGDGEWDEGNLYDPESGKTYHCLARFKEDEDHLEVRGYLGLPTFGRSVFWVRVHSEGKTNGQ</sequence>
<dbReference type="EMBL" id="CP041253">
    <property type="protein sequence ID" value="QDH80711.1"/>
    <property type="molecule type" value="Genomic_DNA"/>
</dbReference>
<dbReference type="Pfam" id="PF09917">
    <property type="entry name" value="DUF2147"/>
    <property type="match status" value="1"/>
</dbReference>
<protein>
    <submittedName>
        <fullName evidence="2">DUF2147 domain-containing protein</fullName>
    </submittedName>
</protein>
<dbReference type="Proteomes" id="UP000316614">
    <property type="component" value="Chromosome"/>
</dbReference>
<dbReference type="InterPro" id="IPR019223">
    <property type="entry name" value="DUF2147"/>
</dbReference>